<evidence type="ECO:0000313" key="2">
    <source>
        <dbReference type="Proteomes" id="UP000507470"/>
    </source>
</evidence>
<reference evidence="1 2" key="1">
    <citation type="submission" date="2020-06" db="EMBL/GenBank/DDBJ databases">
        <authorList>
            <person name="Li R."/>
            <person name="Bekaert M."/>
        </authorList>
    </citation>
    <scope>NUCLEOTIDE SEQUENCE [LARGE SCALE GENOMIC DNA]</scope>
    <source>
        <strain evidence="2">wild</strain>
    </source>
</reference>
<dbReference type="AlphaFoldDB" id="A0A6J8AA94"/>
<keyword evidence="2" id="KW-1185">Reference proteome</keyword>
<sequence>MMKKGGGELDIDKLINSMPLDNPLRIDNQDYTTDHKVSNDLQKSLMCNGKILERINKLEVKVDQLILLLEKMEHNIGKNNVNSANNKSETDHADCGKFIETLIELTTKLSGLESKFVKFDLENKARQDIEDKMSQTFSMKGCNVDDYAITSESLLSSVNYFIVNTPSYLSDHNEIITHLKCDGKPPNINNKNKKSDFEFKWTNTSKLLLENKFKEKYIYEELNNFQQTNFENTQDGLNRATDFISDIYINLSHKSMRKRYFKRKEKNT</sequence>
<organism evidence="1 2">
    <name type="scientific">Mytilus coruscus</name>
    <name type="common">Sea mussel</name>
    <dbReference type="NCBI Taxonomy" id="42192"/>
    <lineage>
        <taxon>Eukaryota</taxon>
        <taxon>Metazoa</taxon>
        <taxon>Spiralia</taxon>
        <taxon>Lophotrochozoa</taxon>
        <taxon>Mollusca</taxon>
        <taxon>Bivalvia</taxon>
        <taxon>Autobranchia</taxon>
        <taxon>Pteriomorphia</taxon>
        <taxon>Mytilida</taxon>
        <taxon>Mytiloidea</taxon>
        <taxon>Mytilidae</taxon>
        <taxon>Mytilinae</taxon>
        <taxon>Mytilus</taxon>
    </lineage>
</organism>
<evidence type="ECO:0000313" key="1">
    <source>
        <dbReference type="EMBL" id="CAC5364060.1"/>
    </source>
</evidence>
<gene>
    <name evidence="1" type="ORF">MCOR_5241</name>
</gene>
<name>A0A6J8AA94_MYTCO</name>
<proteinExistence type="predicted"/>
<dbReference type="OrthoDB" id="7548126at2759"/>
<dbReference type="Proteomes" id="UP000507470">
    <property type="component" value="Unassembled WGS sequence"/>
</dbReference>
<accession>A0A6J8AA94</accession>
<dbReference type="EMBL" id="CACVKT020000933">
    <property type="protein sequence ID" value="CAC5364060.1"/>
    <property type="molecule type" value="Genomic_DNA"/>
</dbReference>
<protein>
    <submittedName>
        <fullName evidence="1">Uncharacterized protein</fullName>
    </submittedName>
</protein>